<comment type="cofactor">
    <cofactor evidence="3">
        <name>Cu cation</name>
        <dbReference type="ChEBI" id="CHEBI:23378"/>
    </cofactor>
    <text evidence="3">Binds 1 copper ion per subunit.</text>
</comment>
<dbReference type="Proteomes" id="UP000037405">
    <property type="component" value="Unassembled WGS sequence"/>
</dbReference>
<evidence type="ECO:0000256" key="1">
    <source>
        <dbReference type="ARBA" id="ARBA00010457"/>
    </source>
</evidence>
<dbReference type="SUPFAM" id="SSF49329">
    <property type="entry name" value="Cu,Zn superoxide dismutase-like"/>
    <property type="match status" value="1"/>
</dbReference>
<sequence length="171" mass="18363">MRRRGKKMNGMDTGNIAYAMIKGGPLAPDLDGNVFFHDVKGGVEVMVEVRGLPPYKEGKNGEKPIGPHGFHLHEKGICEIGDPSDPFTSAGGHWNPGAQPHGNHAGDFPVLFSNGGYARMSFFTNKFSVKDVVGKGVIIHQSPDDYRSQPSGDAGKRLACGVIVPYTKSQT</sequence>
<dbReference type="PATRIC" id="fig|189381.12.peg.3080"/>
<comment type="caution">
    <text evidence="5">The sequence shown here is derived from an EMBL/GenBank/DDBJ whole genome shotgun (WGS) entry which is preliminary data.</text>
</comment>
<dbReference type="AlphaFoldDB" id="A0A0M0G7D5"/>
<evidence type="ECO:0000313" key="5">
    <source>
        <dbReference type="EMBL" id="KON85412.1"/>
    </source>
</evidence>
<dbReference type="InterPro" id="IPR024134">
    <property type="entry name" value="SOD_Cu/Zn_/chaperone"/>
</dbReference>
<dbReference type="EC" id="1.15.1.1" evidence="3"/>
<reference evidence="6" key="1">
    <citation type="submission" date="2015-07" db="EMBL/GenBank/DDBJ databases">
        <title>Fjat-14235 jcm11544.</title>
        <authorList>
            <person name="Liu B."/>
            <person name="Wang J."/>
            <person name="Zhu Y."/>
            <person name="Liu G."/>
            <person name="Chen Q."/>
            <person name="Chen Z."/>
            <person name="Lan J."/>
            <person name="Che J."/>
            <person name="Ge C."/>
            <person name="Shi H."/>
            <person name="Pan Z."/>
            <person name="Liu X."/>
        </authorList>
    </citation>
    <scope>NUCLEOTIDE SEQUENCE [LARGE SCALE GENOMIC DNA]</scope>
    <source>
        <strain evidence="6">JCM 11544</strain>
    </source>
</reference>
<organism evidence="5 6">
    <name type="scientific">Rossellomorea marisflavi</name>
    <dbReference type="NCBI Taxonomy" id="189381"/>
    <lineage>
        <taxon>Bacteria</taxon>
        <taxon>Bacillati</taxon>
        <taxon>Bacillota</taxon>
        <taxon>Bacilli</taxon>
        <taxon>Bacillales</taxon>
        <taxon>Bacillaceae</taxon>
        <taxon>Rossellomorea</taxon>
    </lineage>
</organism>
<dbReference type="GO" id="GO:0005507">
    <property type="term" value="F:copper ion binding"/>
    <property type="evidence" value="ECO:0007669"/>
    <property type="project" value="InterPro"/>
</dbReference>
<keyword evidence="3" id="KW-0560">Oxidoreductase</keyword>
<dbReference type="InterPro" id="IPR001424">
    <property type="entry name" value="SOD_Cu_Zn_dom"/>
</dbReference>
<evidence type="ECO:0000256" key="3">
    <source>
        <dbReference type="RuleBase" id="RU000393"/>
    </source>
</evidence>
<dbReference type="GO" id="GO:0004784">
    <property type="term" value="F:superoxide dismutase activity"/>
    <property type="evidence" value="ECO:0007669"/>
    <property type="project" value="UniProtKB-EC"/>
</dbReference>
<comment type="cofactor">
    <cofactor evidence="3">
        <name>Zn(2+)</name>
        <dbReference type="ChEBI" id="CHEBI:29105"/>
    </cofactor>
    <text evidence="3">Binds 1 zinc ion per subunit.</text>
</comment>
<name>A0A0M0G7D5_9BACI</name>
<keyword evidence="3" id="KW-0862">Zinc</keyword>
<gene>
    <name evidence="5" type="ORF">AF331_14955</name>
</gene>
<comment type="function">
    <text evidence="2">Destroys radicals which are normally produced within the cells and which are toxic to biological systems. May play a role in favoring mycobacterial survival in phagocytes.</text>
</comment>
<keyword evidence="3" id="KW-0479">Metal-binding</keyword>
<comment type="similarity">
    <text evidence="1 3">Belongs to the Cu-Zn superoxide dismutase family.</text>
</comment>
<dbReference type="PANTHER" id="PTHR10003">
    <property type="entry name" value="SUPEROXIDE DISMUTASE CU-ZN -RELATED"/>
    <property type="match status" value="1"/>
</dbReference>
<evidence type="ECO:0000259" key="4">
    <source>
        <dbReference type="Pfam" id="PF00080"/>
    </source>
</evidence>
<dbReference type="InterPro" id="IPR036423">
    <property type="entry name" value="SOD-like_Cu/Zn_dom_sf"/>
</dbReference>
<dbReference type="EMBL" id="LGUE01000004">
    <property type="protein sequence ID" value="KON85412.1"/>
    <property type="molecule type" value="Genomic_DNA"/>
</dbReference>
<protein>
    <recommendedName>
        <fullName evidence="3">Superoxide dismutase [Cu-Zn]</fullName>
        <ecNumber evidence="3">1.15.1.1</ecNumber>
    </recommendedName>
</protein>
<dbReference type="Gene3D" id="2.60.40.200">
    <property type="entry name" value="Superoxide dismutase, copper/zinc binding domain"/>
    <property type="match status" value="1"/>
</dbReference>
<evidence type="ECO:0000256" key="2">
    <source>
        <dbReference type="ARBA" id="ARBA00024900"/>
    </source>
</evidence>
<dbReference type="STRING" id="189381.GCA_900166615_00918"/>
<keyword evidence="3" id="KW-0186">Copper</keyword>
<dbReference type="InterPro" id="IPR018152">
    <property type="entry name" value="SOD_Cu/Zn_BS"/>
</dbReference>
<comment type="catalytic activity">
    <reaction evidence="3">
        <text>2 superoxide + 2 H(+) = H2O2 + O2</text>
        <dbReference type="Rhea" id="RHEA:20696"/>
        <dbReference type="ChEBI" id="CHEBI:15378"/>
        <dbReference type="ChEBI" id="CHEBI:15379"/>
        <dbReference type="ChEBI" id="CHEBI:16240"/>
        <dbReference type="ChEBI" id="CHEBI:18421"/>
        <dbReference type="EC" id="1.15.1.1"/>
    </reaction>
</comment>
<proteinExistence type="inferred from homology"/>
<dbReference type="OrthoDB" id="9792957at2"/>
<evidence type="ECO:0000313" key="6">
    <source>
        <dbReference type="Proteomes" id="UP000037405"/>
    </source>
</evidence>
<dbReference type="Pfam" id="PF00080">
    <property type="entry name" value="Sod_Cu"/>
    <property type="match status" value="1"/>
</dbReference>
<dbReference type="PROSITE" id="PS00332">
    <property type="entry name" value="SOD_CU_ZN_2"/>
    <property type="match status" value="1"/>
</dbReference>
<feature type="domain" description="Superoxide dismutase copper/zinc binding" evidence="4">
    <location>
        <begin position="32"/>
        <end position="163"/>
    </location>
</feature>
<accession>A0A0M0G7D5</accession>
<keyword evidence="6" id="KW-1185">Reference proteome</keyword>